<gene>
    <name evidence="1" type="ORF">BJ212DRAFT_1209725</name>
</gene>
<protein>
    <submittedName>
        <fullName evidence="1">Uncharacterized protein</fullName>
    </submittedName>
</protein>
<name>A0A9P7E0I5_9AGAM</name>
<dbReference type="RefSeq" id="XP_041188131.1">
    <property type="nucleotide sequence ID" value="XM_041329208.1"/>
</dbReference>
<dbReference type="Proteomes" id="UP000807769">
    <property type="component" value="Unassembled WGS sequence"/>
</dbReference>
<dbReference type="PANTHER" id="PTHR42648:SF28">
    <property type="entry name" value="TRANSPOSON-ENCODED PROTEIN WITH RIBONUCLEASE H-LIKE AND RETROVIRUS ZINC FINGER-LIKE DOMAINS"/>
    <property type="match status" value="1"/>
</dbReference>
<dbReference type="GeneID" id="64623225"/>
<dbReference type="OrthoDB" id="7691805at2759"/>
<dbReference type="AlphaFoldDB" id="A0A9P7E0I5"/>
<evidence type="ECO:0000313" key="1">
    <source>
        <dbReference type="EMBL" id="KAG1807528.1"/>
    </source>
</evidence>
<dbReference type="EMBL" id="JABBWG010000043">
    <property type="protein sequence ID" value="KAG1807528.1"/>
    <property type="molecule type" value="Genomic_DNA"/>
</dbReference>
<reference evidence="1" key="1">
    <citation type="journal article" date="2020" name="New Phytol.">
        <title>Comparative genomics reveals dynamic genome evolution in host specialist ectomycorrhizal fungi.</title>
        <authorList>
            <person name="Lofgren L.A."/>
            <person name="Nguyen N.H."/>
            <person name="Vilgalys R."/>
            <person name="Ruytinx J."/>
            <person name="Liao H.L."/>
            <person name="Branco S."/>
            <person name="Kuo A."/>
            <person name="LaButti K."/>
            <person name="Lipzen A."/>
            <person name="Andreopoulos W."/>
            <person name="Pangilinan J."/>
            <person name="Riley R."/>
            <person name="Hundley H."/>
            <person name="Na H."/>
            <person name="Barry K."/>
            <person name="Grigoriev I.V."/>
            <person name="Stajich J.E."/>
            <person name="Kennedy P.G."/>
        </authorList>
    </citation>
    <scope>NUCLEOTIDE SEQUENCE</scope>
    <source>
        <strain evidence="1">MN1</strain>
    </source>
</reference>
<keyword evidence="2" id="KW-1185">Reference proteome</keyword>
<dbReference type="PANTHER" id="PTHR42648">
    <property type="entry name" value="TRANSPOSASE, PUTATIVE-RELATED"/>
    <property type="match status" value="1"/>
</dbReference>
<sequence>IAKGVSVSVTTPLQHCESCIITKHPCQPYPPSEEPRAAHMLDLIHSDLCGPLPITTPHGKLHFIVFLNN</sequence>
<evidence type="ECO:0000313" key="2">
    <source>
        <dbReference type="Proteomes" id="UP000807769"/>
    </source>
</evidence>
<dbReference type="InterPro" id="IPR039537">
    <property type="entry name" value="Retrotran_Ty1/copia-like"/>
</dbReference>
<proteinExistence type="predicted"/>
<accession>A0A9P7E0I5</accession>
<feature type="non-terminal residue" evidence="1">
    <location>
        <position position="69"/>
    </location>
</feature>
<organism evidence="1 2">
    <name type="scientific">Suillus subaureus</name>
    <dbReference type="NCBI Taxonomy" id="48587"/>
    <lineage>
        <taxon>Eukaryota</taxon>
        <taxon>Fungi</taxon>
        <taxon>Dikarya</taxon>
        <taxon>Basidiomycota</taxon>
        <taxon>Agaricomycotina</taxon>
        <taxon>Agaricomycetes</taxon>
        <taxon>Agaricomycetidae</taxon>
        <taxon>Boletales</taxon>
        <taxon>Suillineae</taxon>
        <taxon>Suillaceae</taxon>
        <taxon>Suillus</taxon>
    </lineage>
</organism>
<comment type="caution">
    <text evidence="1">The sequence shown here is derived from an EMBL/GenBank/DDBJ whole genome shotgun (WGS) entry which is preliminary data.</text>
</comment>
<feature type="non-terminal residue" evidence="1">
    <location>
        <position position="1"/>
    </location>
</feature>